<comment type="caution">
    <text evidence="1">The sequence shown here is derived from an EMBL/GenBank/DDBJ whole genome shotgun (WGS) entry which is preliminary data.</text>
</comment>
<name>A0A4R4QIQ1_9ACTN</name>
<dbReference type="EMBL" id="SMKA01000002">
    <property type="protein sequence ID" value="TDC35547.1"/>
    <property type="molecule type" value="Genomic_DNA"/>
</dbReference>
<accession>A0A4R4QIQ1</accession>
<reference evidence="1 2" key="1">
    <citation type="submission" date="2019-03" db="EMBL/GenBank/DDBJ databases">
        <title>Draft genome sequences of novel Actinobacteria.</title>
        <authorList>
            <person name="Sahin N."/>
            <person name="Ay H."/>
            <person name="Saygin H."/>
        </authorList>
    </citation>
    <scope>NUCLEOTIDE SEQUENCE [LARGE SCALE GENOMIC DNA]</scope>
    <source>
        <strain evidence="1 2">JCM 30547</strain>
    </source>
</reference>
<evidence type="ECO:0000313" key="2">
    <source>
        <dbReference type="Proteomes" id="UP000295075"/>
    </source>
</evidence>
<evidence type="ECO:0000313" key="1">
    <source>
        <dbReference type="EMBL" id="TDC35547.1"/>
    </source>
</evidence>
<dbReference type="OrthoDB" id="3824344at2"/>
<sequence>MNEELEVLIADAADSDWAEGPSRRLAEGIEERIVAPLSGRFREVLGYDEARQLARVIAWERCRELAVNPPKRGVSWGYLGTLVRWRLTDILRTELVRRHRLSLRTEPPEREVEVPWLGHHLDQIVDELERKGLPATTARNLIRTAADGPPYYRAAMVLRLRRVGATGEQAEALSWLLRGGAGRPSALARLADGQPPSEVFQDSAVRRWIWAASGRDLRFFGRGGRLGHRRQVGLGQLRAA</sequence>
<proteinExistence type="predicted"/>
<organism evidence="1 2">
    <name type="scientific">Kribbella albertanoniae</name>
    <dbReference type="NCBI Taxonomy" id="1266829"/>
    <lineage>
        <taxon>Bacteria</taxon>
        <taxon>Bacillati</taxon>
        <taxon>Actinomycetota</taxon>
        <taxon>Actinomycetes</taxon>
        <taxon>Propionibacteriales</taxon>
        <taxon>Kribbellaceae</taxon>
        <taxon>Kribbella</taxon>
    </lineage>
</organism>
<gene>
    <name evidence="1" type="ORF">E1261_01405</name>
</gene>
<keyword evidence="2" id="KW-1185">Reference proteome</keyword>
<protein>
    <submittedName>
        <fullName evidence="1">Uncharacterized protein</fullName>
    </submittedName>
</protein>
<dbReference type="Proteomes" id="UP000295075">
    <property type="component" value="Unassembled WGS sequence"/>
</dbReference>
<dbReference type="AlphaFoldDB" id="A0A4R4QIQ1"/>
<dbReference type="RefSeq" id="WP_132400455.1">
    <property type="nucleotide sequence ID" value="NZ_SMKA01000002.1"/>
</dbReference>